<protein>
    <submittedName>
        <fullName evidence="4">Nucleoside deaminase</fullName>
    </submittedName>
</protein>
<dbReference type="Proteomes" id="UP001589747">
    <property type="component" value="Unassembled WGS sequence"/>
</dbReference>
<dbReference type="InterPro" id="IPR002125">
    <property type="entry name" value="CMP_dCMP_dom"/>
</dbReference>
<evidence type="ECO:0000256" key="1">
    <source>
        <dbReference type="ARBA" id="ARBA00022723"/>
    </source>
</evidence>
<comment type="caution">
    <text evidence="4">The sequence shown here is derived from an EMBL/GenBank/DDBJ whole genome shotgun (WGS) entry which is preliminary data.</text>
</comment>
<sequence>MWITNRLPQHNEWRLAVEGGARKVEERERDLHIRLLRRCVELSKAAREGGNTPFGALLAGPDGRILLEQGNIEITESNCTGHAETTLMEAASKRYSKQQLWDCTLYTSAEPCAMCAGSIYWGNVGRVVYAISEKRLAELTGDDEQNPTLDLPCREVFARGRKPVVVIGPFPEIEAEAVAAHEGYWT</sequence>
<evidence type="ECO:0000259" key="3">
    <source>
        <dbReference type="PROSITE" id="PS51747"/>
    </source>
</evidence>
<dbReference type="PROSITE" id="PS00903">
    <property type="entry name" value="CYT_DCMP_DEAMINASES_1"/>
    <property type="match status" value="1"/>
</dbReference>
<dbReference type="EMBL" id="JBHMDO010000055">
    <property type="protein sequence ID" value="MFB9331049.1"/>
    <property type="molecule type" value="Genomic_DNA"/>
</dbReference>
<feature type="domain" description="CMP/dCMP-type deaminase" evidence="3">
    <location>
        <begin position="30"/>
        <end position="143"/>
    </location>
</feature>
<dbReference type="PROSITE" id="PS51747">
    <property type="entry name" value="CYT_DCMP_DEAMINASES_2"/>
    <property type="match status" value="1"/>
</dbReference>
<name>A0ABV5L0P3_9BACL</name>
<dbReference type="InterPro" id="IPR016192">
    <property type="entry name" value="APOBEC/CMP_deaminase_Zn-bd"/>
</dbReference>
<dbReference type="Gene3D" id="3.40.140.10">
    <property type="entry name" value="Cytidine Deaminase, domain 2"/>
    <property type="match status" value="1"/>
</dbReference>
<gene>
    <name evidence="4" type="ORF">ACFFSY_34380</name>
</gene>
<keyword evidence="5" id="KW-1185">Reference proteome</keyword>
<evidence type="ECO:0000313" key="4">
    <source>
        <dbReference type="EMBL" id="MFB9331049.1"/>
    </source>
</evidence>
<organism evidence="4 5">
    <name type="scientific">Paenibacillus aurantiacus</name>
    <dbReference type="NCBI Taxonomy" id="1936118"/>
    <lineage>
        <taxon>Bacteria</taxon>
        <taxon>Bacillati</taxon>
        <taxon>Bacillota</taxon>
        <taxon>Bacilli</taxon>
        <taxon>Bacillales</taxon>
        <taxon>Paenibacillaceae</taxon>
        <taxon>Paenibacillus</taxon>
    </lineage>
</organism>
<keyword evidence="2" id="KW-0862">Zinc</keyword>
<dbReference type="CDD" id="cd01285">
    <property type="entry name" value="nucleoside_deaminase"/>
    <property type="match status" value="1"/>
</dbReference>
<dbReference type="InterPro" id="IPR016193">
    <property type="entry name" value="Cytidine_deaminase-like"/>
</dbReference>
<evidence type="ECO:0000256" key="2">
    <source>
        <dbReference type="ARBA" id="ARBA00022833"/>
    </source>
</evidence>
<dbReference type="Pfam" id="PF00383">
    <property type="entry name" value="dCMP_cyt_deam_1"/>
    <property type="match status" value="1"/>
</dbReference>
<proteinExistence type="predicted"/>
<dbReference type="PANTHER" id="PTHR11079:SF161">
    <property type="entry name" value="CMP_DCMP-TYPE DEAMINASE DOMAIN-CONTAINING PROTEIN"/>
    <property type="match status" value="1"/>
</dbReference>
<keyword evidence="1" id="KW-0479">Metal-binding</keyword>
<dbReference type="SUPFAM" id="SSF53927">
    <property type="entry name" value="Cytidine deaminase-like"/>
    <property type="match status" value="1"/>
</dbReference>
<evidence type="ECO:0000313" key="5">
    <source>
        <dbReference type="Proteomes" id="UP001589747"/>
    </source>
</evidence>
<accession>A0ABV5L0P3</accession>
<dbReference type="RefSeq" id="WP_377503015.1">
    <property type="nucleotide sequence ID" value="NZ_JBHMDO010000055.1"/>
</dbReference>
<reference evidence="4 5" key="1">
    <citation type="submission" date="2024-09" db="EMBL/GenBank/DDBJ databases">
        <authorList>
            <person name="Sun Q."/>
            <person name="Mori K."/>
        </authorList>
    </citation>
    <scope>NUCLEOTIDE SEQUENCE [LARGE SCALE GENOMIC DNA]</scope>
    <source>
        <strain evidence="4 5">TISTR 2452</strain>
    </source>
</reference>
<dbReference type="PANTHER" id="PTHR11079">
    <property type="entry name" value="CYTOSINE DEAMINASE FAMILY MEMBER"/>
    <property type="match status" value="1"/>
</dbReference>